<dbReference type="Proteomes" id="UP000001070">
    <property type="component" value="Unassembled WGS sequence"/>
</dbReference>
<dbReference type="InParanoid" id="B4JJX2"/>
<keyword evidence="2" id="KW-1185">Reference proteome</keyword>
<sequence length="79" mass="8820">METNATNQCIHEGQNVRRHNTHPVLWPVQTLSSKQDGSESSMLSDPMPDGLGHLFNIVLVIRAAAADRENLDFYLKMTA</sequence>
<reference evidence="1 2" key="1">
    <citation type="journal article" date="2007" name="Nature">
        <title>Evolution of genes and genomes on the Drosophila phylogeny.</title>
        <authorList>
            <consortium name="Drosophila 12 Genomes Consortium"/>
            <person name="Clark A.G."/>
            <person name="Eisen M.B."/>
            <person name="Smith D.R."/>
            <person name="Bergman C.M."/>
            <person name="Oliver B."/>
            <person name="Markow T.A."/>
            <person name="Kaufman T.C."/>
            <person name="Kellis M."/>
            <person name="Gelbart W."/>
            <person name="Iyer V.N."/>
            <person name="Pollard D.A."/>
            <person name="Sackton T.B."/>
            <person name="Larracuente A.M."/>
            <person name="Singh N.D."/>
            <person name="Abad J.P."/>
            <person name="Abt D.N."/>
            <person name="Adryan B."/>
            <person name="Aguade M."/>
            <person name="Akashi H."/>
            <person name="Anderson W.W."/>
            <person name="Aquadro C.F."/>
            <person name="Ardell D.H."/>
            <person name="Arguello R."/>
            <person name="Artieri C.G."/>
            <person name="Barbash D.A."/>
            <person name="Barker D."/>
            <person name="Barsanti P."/>
            <person name="Batterham P."/>
            <person name="Batzoglou S."/>
            <person name="Begun D."/>
            <person name="Bhutkar A."/>
            <person name="Blanco E."/>
            <person name="Bosak S.A."/>
            <person name="Bradley R.K."/>
            <person name="Brand A.D."/>
            <person name="Brent M.R."/>
            <person name="Brooks A.N."/>
            <person name="Brown R.H."/>
            <person name="Butlin R.K."/>
            <person name="Caggese C."/>
            <person name="Calvi B.R."/>
            <person name="Bernardo de Carvalho A."/>
            <person name="Caspi A."/>
            <person name="Castrezana S."/>
            <person name="Celniker S.E."/>
            <person name="Chang J.L."/>
            <person name="Chapple C."/>
            <person name="Chatterji S."/>
            <person name="Chinwalla A."/>
            <person name="Civetta A."/>
            <person name="Clifton S.W."/>
            <person name="Comeron J.M."/>
            <person name="Costello J.C."/>
            <person name="Coyne J.A."/>
            <person name="Daub J."/>
            <person name="David R.G."/>
            <person name="Delcher A.L."/>
            <person name="Delehaunty K."/>
            <person name="Do C.B."/>
            <person name="Ebling H."/>
            <person name="Edwards K."/>
            <person name="Eickbush T."/>
            <person name="Evans J.D."/>
            <person name="Filipski A."/>
            <person name="Findeiss S."/>
            <person name="Freyhult E."/>
            <person name="Fulton L."/>
            <person name="Fulton R."/>
            <person name="Garcia A.C."/>
            <person name="Gardiner A."/>
            <person name="Garfield D.A."/>
            <person name="Garvin B.E."/>
            <person name="Gibson G."/>
            <person name="Gilbert D."/>
            <person name="Gnerre S."/>
            <person name="Godfrey J."/>
            <person name="Good R."/>
            <person name="Gotea V."/>
            <person name="Gravely B."/>
            <person name="Greenberg A.J."/>
            <person name="Griffiths-Jones S."/>
            <person name="Gross S."/>
            <person name="Guigo R."/>
            <person name="Gustafson E.A."/>
            <person name="Haerty W."/>
            <person name="Hahn M.W."/>
            <person name="Halligan D.L."/>
            <person name="Halpern A.L."/>
            <person name="Halter G.M."/>
            <person name="Han M.V."/>
            <person name="Heger A."/>
            <person name="Hillier L."/>
            <person name="Hinrichs A.S."/>
            <person name="Holmes I."/>
            <person name="Hoskins R.A."/>
            <person name="Hubisz M.J."/>
            <person name="Hultmark D."/>
            <person name="Huntley M.A."/>
            <person name="Jaffe D.B."/>
            <person name="Jagadeeshan S."/>
            <person name="Jeck W.R."/>
            <person name="Johnson J."/>
            <person name="Jones C.D."/>
            <person name="Jordan W.C."/>
            <person name="Karpen G.H."/>
            <person name="Kataoka E."/>
            <person name="Keightley P.D."/>
            <person name="Kheradpour P."/>
            <person name="Kirkness E.F."/>
            <person name="Koerich L.B."/>
            <person name="Kristiansen K."/>
            <person name="Kudrna D."/>
            <person name="Kulathinal R.J."/>
            <person name="Kumar S."/>
            <person name="Kwok R."/>
            <person name="Lander E."/>
            <person name="Langley C.H."/>
            <person name="Lapoint R."/>
            <person name="Lazzaro B.P."/>
            <person name="Lee S.J."/>
            <person name="Levesque L."/>
            <person name="Li R."/>
            <person name="Lin C.F."/>
            <person name="Lin M.F."/>
            <person name="Lindblad-Toh K."/>
            <person name="Llopart A."/>
            <person name="Long M."/>
            <person name="Low L."/>
            <person name="Lozovsky E."/>
            <person name="Lu J."/>
            <person name="Luo M."/>
            <person name="Machado C.A."/>
            <person name="Makalowski W."/>
            <person name="Marzo M."/>
            <person name="Matsuda M."/>
            <person name="Matzkin L."/>
            <person name="McAllister B."/>
            <person name="McBride C.S."/>
            <person name="McKernan B."/>
            <person name="McKernan K."/>
            <person name="Mendez-Lago M."/>
            <person name="Minx P."/>
            <person name="Mollenhauer M.U."/>
            <person name="Montooth K."/>
            <person name="Mount S.M."/>
            <person name="Mu X."/>
            <person name="Myers E."/>
            <person name="Negre B."/>
            <person name="Newfeld S."/>
            <person name="Nielsen R."/>
            <person name="Noor M.A."/>
            <person name="O'Grady P."/>
            <person name="Pachter L."/>
            <person name="Papaceit M."/>
            <person name="Parisi M.J."/>
            <person name="Parisi M."/>
            <person name="Parts L."/>
            <person name="Pedersen J.S."/>
            <person name="Pesole G."/>
            <person name="Phillippy A.M."/>
            <person name="Ponting C.P."/>
            <person name="Pop M."/>
            <person name="Porcelli D."/>
            <person name="Powell J.R."/>
            <person name="Prohaska S."/>
            <person name="Pruitt K."/>
            <person name="Puig M."/>
            <person name="Quesneville H."/>
            <person name="Ram K.R."/>
            <person name="Rand D."/>
            <person name="Rasmussen M.D."/>
            <person name="Reed L.K."/>
            <person name="Reenan R."/>
            <person name="Reily A."/>
            <person name="Remington K.A."/>
            <person name="Rieger T.T."/>
            <person name="Ritchie M.G."/>
            <person name="Robin C."/>
            <person name="Rogers Y.H."/>
            <person name="Rohde C."/>
            <person name="Rozas J."/>
            <person name="Rubenfield M.J."/>
            <person name="Ruiz A."/>
            <person name="Russo S."/>
            <person name="Salzberg S.L."/>
            <person name="Sanchez-Gracia A."/>
            <person name="Saranga D.J."/>
            <person name="Sato H."/>
            <person name="Schaeffer S.W."/>
            <person name="Schatz M.C."/>
            <person name="Schlenke T."/>
            <person name="Schwartz R."/>
            <person name="Segarra C."/>
            <person name="Singh R.S."/>
            <person name="Sirot L."/>
            <person name="Sirota M."/>
            <person name="Sisneros N.B."/>
            <person name="Smith C.D."/>
            <person name="Smith T.F."/>
            <person name="Spieth J."/>
            <person name="Stage D.E."/>
            <person name="Stark A."/>
            <person name="Stephan W."/>
            <person name="Strausberg R.L."/>
            <person name="Strempel S."/>
            <person name="Sturgill D."/>
            <person name="Sutton G."/>
            <person name="Sutton G.G."/>
            <person name="Tao W."/>
            <person name="Teichmann S."/>
            <person name="Tobari Y.N."/>
            <person name="Tomimura Y."/>
            <person name="Tsolas J.M."/>
            <person name="Valente V.L."/>
            <person name="Venter E."/>
            <person name="Venter J.C."/>
            <person name="Vicario S."/>
            <person name="Vieira F.G."/>
            <person name="Vilella A.J."/>
            <person name="Villasante A."/>
            <person name="Walenz B."/>
            <person name="Wang J."/>
            <person name="Wasserman M."/>
            <person name="Watts T."/>
            <person name="Wilson D."/>
            <person name="Wilson R.K."/>
            <person name="Wing R.A."/>
            <person name="Wolfner M.F."/>
            <person name="Wong A."/>
            <person name="Wong G.K."/>
            <person name="Wu C.I."/>
            <person name="Wu G."/>
            <person name="Yamamoto D."/>
            <person name="Yang H.P."/>
            <person name="Yang S.P."/>
            <person name="Yorke J.A."/>
            <person name="Yoshida K."/>
            <person name="Zdobnov E."/>
            <person name="Zhang P."/>
            <person name="Zhang Y."/>
            <person name="Zimin A.V."/>
            <person name="Baldwin J."/>
            <person name="Abdouelleil A."/>
            <person name="Abdulkadir J."/>
            <person name="Abebe A."/>
            <person name="Abera B."/>
            <person name="Abreu J."/>
            <person name="Acer S.C."/>
            <person name="Aftuck L."/>
            <person name="Alexander A."/>
            <person name="An P."/>
            <person name="Anderson E."/>
            <person name="Anderson S."/>
            <person name="Arachi H."/>
            <person name="Azer M."/>
            <person name="Bachantsang P."/>
            <person name="Barry A."/>
            <person name="Bayul T."/>
            <person name="Berlin A."/>
            <person name="Bessette D."/>
            <person name="Bloom T."/>
            <person name="Blye J."/>
            <person name="Boguslavskiy L."/>
            <person name="Bonnet C."/>
            <person name="Boukhgalter B."/>
            <person name="Bourzgui I."/>
            <person name="Brown A."/>
            <person name="Cahill P."/>
            <person name="Channer S."/>
            <person name="Cheshatsang Y."/>
            <person name="Chuda L."/>
            <person name="Citroen M."/>
            <person name="Collymore A."/>
            <person name="Cooke P."/>
            <person name="Costello M."/>
            <person name="D'Aco K."/>
            <person name="Daza R."/>
            <person name="De Haan G."/>
            <person name="DeGray S."/>
            <person name="DeMaso C."/>
            <person name="Dhargay N."/>
            <person name="Dooley K."/>
            <person name="Dooley E."/>
            <person name="Doricent M."/>
            <person name="Dorje P."/>
            <person name="Dorjee K."/>
            <person name="Dupes A."/>
            <person name="Elong R."/>
            <person name="Falk J."/>
            <person name="Farina A."/>
            <person name="Faro S."/>
            <person name="Ferguson D."/>
            <person name="Fisher S."/>
            <person name="Foley C.D."/>
            <person name="Franke A."/>
            <person name="Friedrich D."/>
            <person name="Gadbois L."/>
            <person name="Gearin G."/>
            <person name="Gearin C.R."/>
            <person name="Giannoukos G."/>
            <person name="Goode T."/>
            <person name="Graham J."/>
            <person name="Grandbois E."/>
            <person name="Grewal S."/>
            <person name="Gyaltsen K."/>
            <person name="Hafez N."/>
            <person name="Hagos B."/>
            <person name="Hall J."/>
            <person name="Henson C."/>
            <person name="Hollinger A."/>
            <person name="Honan T."/>
            <person name="Huard M.D."/>
            <person name="Hughes L."/>
            <person name="Hurhula B."/>
            <person name="Husby M.E."/>
            <person name="Kamat A."/>
            <person name="Kanga B."/>
            <person name="Kashin S."/>
            <person name="Khazanovich D."/>
            <person name="Kisner P."/>
            <person name="Lance K."/>
            <person name="Lara M."/>
            <person name="Lee W."/>
            <person name="Lennon N."/>
            <person name="Letendre F."/>
            <person name="LeVine R."/>
            <person name="Lipovsky A."/>
            <person name="Liu X."/>
            <person name="Liu J."/>
            <person name="Liu S."/>
            <person name="Lokyitsang T."/>
            <person name="Lokyitsang Y."/>
            <person name="Lubonja R."/>
            <person name="Lui A."/>
            <person name="MacDonald P."/>
            <person name="Magnisalis V."/>
            <person name="Maru K."/>
            <person name="Matthews C."/>
            <person name="McCusker W."/>
            <person name="McDonough S."/>
            <person name="Mehta T."/>
            <person name="Meldrim J."/>
            <person name="Meneus L."/>
            <person name="Mihai O."/>
            <person name="Mihalev A."/>
            <person name="Mihova T."/>
            <person name="Mittelman R."/>
            <person name="Mlenga V."/>
            <person name="Montmayeur A."/>
            <person name="Mulrain L."/>
            <person name="Navidi A."/>
            <person name="Naylor J."/>
            <person name="Negash T."/>
            <person name="Nguyen T."/>
            <person name="Nguyen N."/>
            <person name="Nicol R."/>
            <person name="Norbu C."/>
            <person name="Norbu N."/>
            <person name="Novod N."/>
            <person name="O'Neill B."/>
            <person name="Osman S."/>
            <person name="Markiewicz E."/>
            <person name="Oyono O.L."/>
            <person name="Patti C."/>
            <person name="Phunkhang P."/>
            <person name="Pierre F."/>
            <person name="Priest M."/>
            <person name="Raghuraman S."/>
            <person name="Rege F."/>
            <person name="Reyes R."/>
            <person name="Rise C."/>
            <person name="Rogov P."/>
            <person name="Ross K."/>
            <person name="Ryan E."/>
            <person name="Settipalli S."/>
            <person name="Shea T."/>
            <person name="Sherpa N."/>
            <person name="Shi L."/>
            <person name="Shih D."/>
            <person name="Sparrow T."/>
            <person name="Spaulding J."/>
            <person name="Stalker J."/>
            <person name="Stange-Thomann N."/>
            <person name="Stavropoulos S."/>
            <person name="Stone C."/>
            <person name="Strader C."/>
            <person name="Tesfaye S."/>
            <person name="Thomson T."/>
            <person name="Thoulutsang Y."/>
            <person name="Thoulutsang D."/>
            <person name="Topham K."/>
            <person name="Topping I."/>
            <person name="Tsamla T."/>
            <person name="Vassiliev H."/>
            <person name="Vo A."/>
            <person name="Wangchuk T."/>
            <person name="Wangdi T."/>
            <person name="Weiand M."/>
            <person name="Wilkinson J."/>
            <person name="Wilson A."/>
            <person name="Yadav S."/>
            <person name="Young G."/>
            <person name="Yu Q."/>
            <person name="Zembek L."/>
            <person name="Zhong D."/>
            <person name="Zimmer A."/>
            <person name="Zwirko Z."/>
            <person name="Jaffe D.B."/>
            <person name="Alvarez P."/>
            <person name="Brockman W."/>
            <person name="Butler J."/>
            <person name="Chin C."/>
            <person name="Gnerre S."/>
            <person name="Grabherr M."/>
            <person name="Kleber M."/>
            <person name="Mauceli E."/>
            <person name="MacCallum I."/>
        </authorList>
    </citation>
    <scope>NUCLEOTIDE SEQUENCE [LARGE SCALE GENOMIC DNA]</scope>
    <source>
        <strain evidence="2">Tucson 15287-2541.00</strain>
    </source>
</reference>
<dbReference type="HOGENOM" id="CLU_2608523_0_0_1"/>
<gene>
    <name evidence="1" type="primary">Dgri\GH12160</name>
    <name evidence="1" type="ORF">Dgri_GH12160</name>
</gene>
<protein>
    <submittedName>
        <fullName evidence="1">GH12160</fullName>
    </submittedName>
</protein>
<proteinExistence type="predicted"/>
<evidence type="ECO:0000313" key="2">
    <source>
        <dbReference type="Proteomes" id="UP000001070"/>
    </source>
</evidence>
<dbReference type="AlphaFoldDB" id="B4JJX2"/>
<name>B4JJX2_DROGR</name>
<evidence type="ECO:0000313" key="1">
    <source>
        <dbReference type="EMBL" id="EDV99874.1"/>
    </source>
</evidence>
<organism evidence="2">
    <name type="scientific">Drosophila grimshawi</name>
    <name type="common">Hawaiian fruit fly</name>
    <name type="synonym">Idiomyia grimshawi</name>
    <dbReference type="NCBI Taxonomy" id="7222"/>
    <lineage>
        <taxon>Eukaryota</taxon>
        <taxon>Metazoa</taxon>
        <taxon>Ecdysozoa</taxon>
        <taxon>Arthropoda</taxon>
        <taxon>Hexapoda</taxon>
        <taxon>Insecta</taxon>
        <taxon>Pterygota</taxon>
        <taxon>Neoptera</taxon>
        <taxon>Endopterygota</taxon>
        <taxon>Diptera</taxon>
        <taxon>Brachycera</taxon>
        <taxon>Muscomorpha</taxon>
        <taxon>Ephydroidea</taxon>
        <taxon>Drosophilidae</taxon>
        <taxon>Drosophila</taxon>
        <taxon>Hawaiian Drosophila</taxon>
    </lineage>
</organism>
<dbReference type="EMBL" id="CH916370">
    <property type="protein sequence ID" value="EDV99874.1"/>
    <property type="molecule type" value="Genomic_DNA"/>
</dbReference>
<accession>B4JJX2</accession>